<evidence type="ECO:0000313" key="3">
    <source>
        <dbReference type="Ensembl" id="ENSAMXP00005034873.1"/>
    </source>
</evidence>
<dbReference type="GO" id="GO:0031593">
    <property type="term" value="F:polyubiquitin modification-dependent protein binding"/>
    <property type="evidence" value="ECO:0007669"/>
    <property type="project" value="TreeGrafter"/>
</dbReference>
<name>A0A8B9RDG1_ASTMX</name>
<feature type="compositionally biased region" description="Acidic residues" evidence="2">
    <location>
        <begin position="245"/>
        <end position="254"/>
    </location>
</feature>
<feature type="coiled-coil region" evidence="1">
    <location>
        <begin position="115"/>
        <end position="142"/>
    </location>
</feature>
<reference evidence="3" key="1">
    <citation type="submission" date="2025-08" db="UniProtKB">
        <authorList>
            <consortium name="Ensembl"/>
        </authorList>
    </citation>
    <scope>IDENTIFICATION</scope>
</reference>
<dbReference type="AlphaFoldDB" id="A0A8B9RDG1"/>
<evidence type="ECO:0000256" key="1">
    <source>
        <dbReference type="SAM" id="Coils"/>
    </source>
</evidence>
<dbReference type="GO" id="GO:0008608">
    <property type="term" value="P:attachment of spindle microtubules to kinetochore"/>
    <property type="evidence" value="ECO:0007669"/>
    <property type="project" value="TreeGrafter"/>
</dbReference>
<evidence type="ECO:0000256" key="2">
    <source>
        <dbReference type="SAM" id="MobiDB-lite"/>
    </source>
</evidence>
<dbReference type="PRINTS" id="PR02051">
    <property type="entry name" value="PROTEINF175"/>
</dbReference>
<dbReference type="Pfam" id="PF21125">
    <property type="entry name" value="MPN_2A_DUB_like"/>
    <property type="match status" value="1"/>
</dbReference>
<sequence>CRLGSAIRKRIRFALKENVIGWYRQRRNTTQQMTLKEQLVHQNLRRLLPHQEFIFILLTPSDTTSSGSTHRLEYTAFIWNGSQYSSVLISLGNLGMLDQQDYWRFSTTCPSLSRCQTACEKVEKSERLVEKLQADITELKEAIKTSTPNEPKENVLLCAALKALFPNSPSLRTQTLTVQGFPVLEVCCSSEHGIDIPSRLPLVLEYEQGLRKRKTSRDCRSQEKSQVAGTSLRRKRKRNTTDTQDPVEEEEVDNLQDSNSPVF</sequence>
<dbReference type="Ensembl" id="ENSAMXT00005038039.1">
    <property type="protein sequence ID" value="ENSAMXP00005034873.1"/>
    <property type="gene ID" value="ENSAMXG00005016739.1"/>
</dbReference>
<feature type="region of interest" description="Disordered" evidence="2">
    <location>
        <begin position="214"/>
        <end position="263"/>
    </location>
</feature>
<keyword evidence="1" id="KW-0175">Coiled coil</keyword>
<dbReference type="PANTHER" id="PTHR31728:SF2">
    <property type="entry name" value="BRCA1-A COMPLEX SUBUNIT ABRAXAS 1"/>
    <property type="match status" value="1"/>
</dbReference>
<dbReference type="GO" id="GO:0070536">
    <property type="term" value="P:protein K63-linked deubiquitination"/>
    <property type="evidence" value="ECO:0007669"/>
    <property type="project" value="TreeGrafter"/>
</dbReference>
<dbReference type="InterPro" id="IPR023238">
    <property type="entry name" value="FAM175"/>
</dbReference>
<dbReference type="GO" id="GO:0005634">
    <property type="term" value="C:nucleus"/>
    <property type="evidence" value="ECO:0007669"/>
    <property type="project" value="TreeGrafter"/>
</dbReference>
<accession>A0A8B9RDG1</accession>
<protein>
    <submittedName>
        <fullName evidence="3">Abraxas 1, BRCA1 A complex subunit</fullName>
    </submittedName>
</protein>
<dbReference type="Proteomes" id="UP000694621">
    <property type="component" value="Unplaced"/>
</dbReference>
<organism evidence="3 4">
    <name type="scientific">Astyanax mexicanus</name>
    <name type="common">Blind cave fish</name>
    <name type="synonym">Astyanax fasciatus mexicanus</name>
    <dbReference type="NCBI Taxonomy" id="7994"/>
    <lineage>
        <taxon>Eukaryota</taxon>
        <taxon>Metazoa</taxon>
        <taxon>Chordata</taxon>
        <taxon>Craniata</taxon>
        <taxon>Vertebrata</taxon>
        <taxon>Euteleostomi</taxon>
        <taxon>Actinopterygii</taxon>
        <taxon>Neopterygii</taxon>
        <taxon>Teleostei</taxon>
        <taxon>Ostariophysi</taxon>
        <taxon>Characiformes</taxon>
        <taxon>Characoidei</taxon>
        <taxon>Acestrorhamphidae</taxon>
        <taxon>Acestrorhamphinae</taxon>
        <taxon>Astyanax</taxon>
    </lineage>
</organism>
<dbReference type="PANTHER" id="PTHR31728">
    <property type="entry name" value="ABRAXAS FAMILY MEMBER"/>
    <property type="match status" value="1"/>
</dbReference>
<dbReference type="GO" id="GO:0008017">
    <property type="term" value="F:microtubule binding"/>
    <property type="evidence" value="ECO:0007669"/>
    <property type="project" value="TreeGrafter"/>
</dbReference>
<proteinExistence type="predicted"/>
<evidence type="ECO:0000313" key="4">
    <source>
        <dbReference type="Proteomes" id="UP000694621"/>
    </source>
</evidence>
<dbReference type="GO" id="GO:0090307">
    <property type="term" value="P:mitotic spindle assembly"/>
    <property type="evidence" value="ECO:0007669"/>
    <property type="project" value="TreeGrafter"/>
</dbReference>